<dbReference type="RefSeq" id="WP_066480471.1">
    <property type="nucleotide sequence ID" value="NZ_BCNT01000012.1"/>
</dbReference>
<sequence length="588" mass="63816">MGQGGALSAPSITRRGWLRAAACGVAGAAGALAGCTPDDAALADGHDLPGGFTGVALERGHSLRPLWQRLEQGIALPPPAAVHRAPVVIAGGGMAGLAAARALELAGVQGAALIDTQNAMGGNSQGGRVGGVDCPLGAHYLPVPGDDAGEVQDWLEELGLRRRVAGRWQYDERHLCHSPQERLYWQGGWHEGLLPVQGVGPQTLAQYERFERLVADAARQARFAMPSIRVWARMGRLPPSHAQLDAQRFDQWLARQGLDDERLLWYLDYCCRDDFGAGLARVSAWAGVHYFASRHGFVAPRPAGERDAPADGGDQVLTWPQGNGWLSQQLAARLASTQQVADCSVLAIAEDRHGVQIDTWHHGRGRHERWLAGKCVVALPTFVAARVVRDAPQFLQTVARSLDWAPWLVANIHVRGPLADRPGAEPAWDNVIYQDGNEGGLGYVDAGNQRLDRITRAPTVLSYYQALGDWADGRRQLLQQPFGFWRERIVRSLSLPHPDLLLQATRMEITRYGHAMAIPRPGDQQVLSQIALSAHTGGRKQLLNGERISPLPLPATARLSFAHSDWAGYSVLEEAFTRGHHAGLWAAA</sequence>
<name>A0ABW5UPZ7_9BURK</name>
<protein>
    <submittedName>
        <fullName evidence="1">NAD(P)-binding protein</fullName>
    </submittedName>
</protein>
<evidence type="ECO:0000313" key="1">
    <source>
        <dbReference type="EMBL" id="MFD2755490.1"/>
    </source>
</evidence>
<evidence type="ECO:0000313" key="2">
    <source>
        <dbReference type="Proteomes" id="UP001597463"/>
    </source>
</evidence>
<dbReference type="Pfam" id="PF13450">
    <property type="entry name" value="NAD_binding_8"/>
    <property type="match status" value="1"/>
</dbReference>
<dbReference type="EMBL" id="JBHUMV010000007">
    <property type="protein sequence ID" value="MFD2755490.1"/>
    <property type="molecule type" value="Genomic_DNA"/>
</dbReference>
<dbReference type="PROSITE" id="PS51318">
    <property type="entry name" value="TAT"/>
    <property type="match status" value="1"/>
</dbReference>
<dbReference type="InterPro" id="IPR036188">
    <property type="entry name" value="FAD/NAD-bd_sf"/>
</dbReference>
<dbReference type="InterPro" id="IPR006311">
    <property type="entry name" value="TAT_signal"/>
</dbReference>
<dbReference type="Gene3D" id="1.10.405.10">
    <property type="entry name" value="Guanine Nucleotide Dissociation Inhibitor, domain 1"/>
    <property type="match status" value="1"/>
</dbReference>
<keyword evidence="2" id="KW-1185">Reference proteome</keyword>
<dbReference type="InterPro" id="IPR050464">
    <property type="entry name" value="Zeta_carotene_desat/Oxidored"/>
</dbReference>
<proteinExistence type="predicted"/>
<organism evidence="1 2">
    <name type="scientific">Comamonas terrae</name>
    <dbReference type="NCBI Taxonomy" id="673548"/>
    <lineage>
        <taxon>Bacteria</taxon>
        <taxon>Pseudomonadati</taxon>
        <taxon>Pseudomonadota</taxon>
        <taxon>Betaproteobacteria</taxon>
        <taxon>Burkholderiales</taxon>
        <taxon>Comamonadaceae</taxon>
        <taxon>Comamonas</taxon>
    </lineage>
</organism>
<dbReference type="Gene3D" id="3.50.50.60">
    <property type="entry name" value="FAD/NAD(P)-binding domain"/>
    <property type="match status" value="1"/>
</dbReference>
<reference evidence="2" key="1">
    <citation type="journal article" date="2019" name="Int. J. Syst. Evol. Microbiol.">
        <title>The Global Catalogue of Microorganisms (GCM) 10K type strain sequencing project: providing services to taxonomists for standard genome sequencing and annotation.</title>
        <authorList>
            <consortium name="The Broad Institute Genomics Platform"/>
            <consortium name="The Broad Institute Genome Sequencing Center for Infectious Disease"/>
            <person name="Wu L."/>
            <person name="Ma J."/>
        </authorList>
    </citation>
    <scope>NUCLEOTIDE SEQUENCE [LARGE SCALE GENOMIC DNA]</scope>
    <source>
        <strain evidence="2">TISTR 1906</strain>
    </source>
</reference>
<dbReference type="Gene3D" id="3.90.660.10">
    <property type="match status" value="1"/>
</dbReference>
<gene>
    <name evidence="1" type="ORF">ACFSW6_15515</name>
</gene>
<dbReference type="SUPFAM" id="SSF51905">
    <property type="entry name" value="FAD/NAD(P)-binding domain"/>
    <property type="match status" value="1"/>
</dbReference>
<comment type="caution">
    <text evidence="1">The sequence shown here is derived from an EMBL/GenBank/DDBJ whole genome shotgun (WGS) entry which is preliminary data.</text>
</comment>
<dbReference type="Proteomes" id="UP001597463">
    <property type="component" value="Unassembled WGS sequence"/>
</dbReference>
<accession>A0ABW5UPZ7</accession>
<dbReference type="PANTHER" id="PTHR42923:SF39">
    <property type="entry name" value="AMINO OXIDASE"/>
    <property type="match status" value="1"/>
</dbReference>
<dbReference type="PANTHER" id="PTHR42923">
    <property type="entry name" value="PROTOPORPHYRINOGEN OXIDASE"/>
    <property type="match status" value="1"/>
</dbReference>